<dbReference type="InterPro" id="IPR038728">
    <property type="entry name" value="YkvI-like"/>
</dbReference>
<evidence type="ECO:0000313" key="3">
    <source>
        <dbReference type="Proteomes" id="UP000265489"/>
    </source>
</evidence>
<gene>
    <name evidence="2" type="ORF">DWW32_08565</name>
</gene>
<organism evidence="2 3">
    <name type="scientific">Holdemanella biformis</name>
    <dbReference type="NCBI Taxonomy" id="1735"/>
    <lineage>
        <taxon>Bacteria</taxon>
        <taxon>Bacillati</taxon>
        <taxon>Bacillota</taxon>
        <taxon>Erysipelotrichia</taxon>
        <taxon>Erysipelotrichales</taxon>
        <taxon>Erysipelotrichaceae</taxon>
        <taxon>Holdemanella</taxon>
    </lineage>
</organism>
<protein>
    <recommendedName>
        <fullName evidence="4">Amino acid permease</fullName>
    </recommendedName>
</protein>
<dbReference type="PANTHER" id="PTHR37814">
    <property type="entry name" value="CONSERVED MEMBRANE PROTEIN"/>
    <property type="match status" value="1"/>
</dbReference>
<accession>A0A395W804</accession>
<feature type="transmembrane region" description="Helical" evidence="1">
    <location>
        <begin position="316"/>
        <end position="336"/>
    </location>
</feature>
<proteinExistence type="predicted"/>
<evidence type="ECO:0000313" key="2">
    <source>
        <dbReference type="EMBL" id="RGU90600.1"/>
    </source>
</evidence>
<reference evidence="2 3" key="1">
    <citation type="submission" date="2018-08" db="EMBL/GenBank/DDBJ databases">
        <title>A genome reference for cultivated species of the human gut microbiota.</title>
        <authorList>
            <person name="Zou Y."/>
            <person name="Xue W."/>
            <person name="Luo G."/>
        </authorList>
    </citation>
    <scope>NUCLEOTIDE SEQUENCE [LARGE SCALE GENOMIC DNA]</scope>
    <source>
        <strain evidence="2 3">AF15-20</strain>
    </source>
</reference>
<evidence type="ECO:0008006" key="4">
    <source>
        <dbReference type="Google" id="ProtNLM"/>
    </source>
</evidence>
<feature type="transmembrane region" description="Helical" evidence="1">
    <location>
        <begin position="95"/>
        <end position="117"/>
    </location>
</feature>
<keyword evidence="1" id="KW-1133">Transmembrane helix</keyword>
<keyword evidence="1" id="KW-0812">Transmembrane</keyword>
<feature type="transmembrane region" description="Helical" evidence="1">
    <location>
        <begin position="208"/>
        <end position="227"/>
    </location>
</feature>
<feature type="transmembrane region" description="Helical" evidence="1">
    <location>
        <begin position="7"/>
        <end position="27"/>
    </location>
</feature>
<feature type="transmembrane region" description="Helical" evidence="1">
    <location>
        <begin position="156"/>
        <end position="176"/>
    </location>
</feature>
<feature type="transmembrane region" description="Helical" evidence="1">
    <location>
        <begin position="239"/>
        <end position="260"/>
    </location>
</feature>
<comment type="caution">
    <text evidence="2">The sequence shown here is derived from an EMBL/GenBank/DDBJ whole genome shotgun (WGS) entry which is preliminary data.</text>
</comment>
<evidence type="ECO:0000256" key="1">
    <source>
        <dbReference type="SAM" id="Phobius"/>
    </source>
</evidence>
<dbReference type="RefSeq" id="WP_118325486.1">
    <property type="nucleotide sequence ID" value="NZ_QRYH01000016.1"/>
</dbReference>
<name>A0A395W804_9FIRM</name>
<dbReference type="EMBL" id="QRYQ01000016">
    <property type="protein sequence ID" value="RGU90600.1"/>
    <property type="molecule type" value="Genomic_DNA"/>
</dbReference>
<feature type="transmembrane region" description="Helical" evidence="1">
    <location>
        <begin position="39"/>
        <end position="62"/>
    </location>
</feature>
<dbReference type="GeneID" id="66579961"/>
<dbReference type="Proteomes" id="UP000265489">
    <property type="component" value="Unassembled WGS sequence"/>
</dbReference>
<feature type="transmembrane region" description="Helical" evidence="1">
    <location>
        <begin position="123"/>
        <end position="144"/>
    </location>
</feature>
<dbReference type="AlphaFoldDB" id="A0A395W804"/>
<feature type="transmembrane region" description="Helical" evidence="1">
    <location>
        <begin position="342"/>
        <end position="361"/>
    </location>
</feature>
<feature type="transmembrane region" description="Helical" evidence="1">
    <location>
        <begin position="280"/>
        <end position="304"/>
    </location>
</feature>
<sequence length="370" mass="39450">MKKSINILAIVGFCGACISFYIGAGFATMQEVVQYEASYGSLFIVAIIVAALIYVYTNLSFATNGNRLNLKRGGDIYGIYCSVFGEKFGNIAAKFFDYFSALFCYMSFVVMCGGANSTVSQQWGLPIGVGAILLTILVISTVVFGLDGILNSLCKIGPIIIIMILFVSIITAITGLPNLSSNMASVDAGNYTNVMKQVGNGNPIASGASYGGFVILWFAAFLAEIGAKNKLKDVNIGMLLSTFFIFGAASVCCIALIGHIDVTAASDIPALELAKQISPIVAQIFAIVICAGIYTSAVPLLWTGVRKISHEGTKEYKLITVVAGILGCIIACFIPYKGLVNVLYGLNGYLGFILIFFMIIYDIKTKMSSK</sequence>
<dbReference type="PANTHER" id="PTHR37814:SF1">
    <property type="entry name" value="MEMBRANE PROTEIN"/>
    <property type="match status" value="1"/>
</dbReference>
<keyword evidence="1" id="KW-0472">Membrane</keyword>